<organism evidence="2 3">
    <name type="scientific">Mesonia ostreae</name>
    <dbReference type="NCBI Taxonomy" id="861110"/>
    <lineage>
        <taxon>Bacteria</taxon>
        <taxon>Pseudomonadati</taxon>
        <taxon>Bacteroidota</taxon>
        <taxon>Flavobacteriia</taxon>
        <taxon>Flavobacteriales</taxon>
        <taxon>Flavobacteriaceae</taxon>
        <taxon>Mesonia</taxon>
    </lineage>
</organism>
<sequence length="68" mass="8029">MKKRIDFLNPSKRRCLFNGIILILFGGYFYLFSENSSSAFLFLFIAGWLWLGVYAYKSYFLKSKKPLV</sequence>
<dbReference type="Proteomes" id="UP001182991">
    <property type="component" value="Unassembled WGS sequence"/>
</dbReference>
<evidence type="ECO:0000313" key="2">
    <source>
        <dbReference type="EMBL" id="MDT0294635.1"/>
    </source>
</evidence>
<dbReference type="RefSeq" id="WP_311401568.1">
    <property type="nucleotide sequence ID" value="NZ_JAVRBG010000007.1"/>
</dbReference>
<comment type="caution">
    <text evidence="2">The sequence shown here is derived from an EMBL/GenBank/DDBJ whole genome shotgun (WGS) entry which is preliminary data.</text>
</comment>
<keyword evidence="1" id="KW-0812">Transmembrane</keyword>
<proteinExistence type="predicted"/>
<accession>A0ABU2KIT9</accession>
<name>A0ABU2KIT9_9FLAO</name>
<evidence type="ECO:0000256" key="1">
    <source>
        <dbReference type="SAM" id="Phobius"/>
    </source>
</evidence>
<keyword evidence="3" id="KW-1185">Reference proteome</keyword>
<feature type="transmembrane region" description="Helical" evidence="1">
    <location>
        <begin position="15"/>
        <end position="33"/>
    </location>
</feature>
<keyword evidence="1" id="KW-0472">Membrane</keyword>
<evidence type="ECO:0000313" key="3">
    <source>
        <dbReference type="Proteomes" id="UP001182991"/>
    </source>
</evidence>
<dbReference type="EMBL" id="JAVRBG010000007">
    <property type="protein sequence ID" value="MDT0294635.1"/>
    <property type="molecule type" value="Genomic_DNA"/>
</dbReference>
<keyword evidence="1" id="KW-1133">Transmembrane helix</keyword>
<feature type="transmembrane region" description="Helical" evidence="1">
    <location>
        <begin position="39"/>
        <end position="56"/>
    </location>
</feature>
<protein>
    <submittedName>
        <fullName evidence="2">Uncharacterized protein</fullName>
    </submittedName>
</protein>
<reference evidence="3" key="1">
    <citation type="submission" date="2023-07" db="EMBL/GenBank/DDBJ databases">
        <title>Isolating and identifying novel microbial strains from the Mariana Trench.</title>
        <authorList>
            <person name="Fu H."/>
        </authorList>
    </citation>
    <scope>NUCLEOTIDE SEQUENCE [LARGE SCALE GENOMIC DNA]</scope>
    <source>
        <strain evidence="3">T-y2</strain>
    </source>
</reference>
<gene>
    <name evidence="2" type="ORF">RLT85_08310</name>
</gene>